<accession>Q10AP6</accession>
<feature type="domain" description="Retrotransposon gag" evidence="2">
    <location>
        <begin position="273"/>
        <end position="363"/>
    </location>
</feature>
<name>Q10AP6_ORYSJ</name>
<dbReference type="PANTHER" id="PTHR33223">
    <property type="entry name" value="CCHC-TYPE DOMAIN-CONTAINING PROTEIN"/>
    <property type="match status" value="1"/>
</dbReference>
<feature type="compositionally biased region" description="Basic and acidic residues" evidence="1">
    <location>
        <begin position="60"/>
        <end position="69"/>
    </location>
</feature>
<evidence type="ECO:0000313" key="4">
    <source>
        <dbReference type="Proteomes" id="UP000000763"/>
    </source>
</evidence>
<dbReference type="AlphaFoldDB" id="Q10AP6"/>
<feature type="compositionally biased region" description="Low complexity" evidence="1">
    <location>
        <begin position="126"/>
        <end position="141"/>
    </location>
</feature>
<feature type="region of interest" description="Disordered" evidence="1">
    <location>
        <begin position="120"/>
        <end position="217"/>
    </location>
</feature>
<feature type="compositionally biased region" description="Low complexity" evidence="1">
    <location>
        <begin position="79"/>
        <end position="89"/>
    </location>
</feature>
<feature type="compositionally biased region" description="Low complexity" evidence="1">
    <location>
        <begin position="400"/>
        <end position="415"/>
    </location>
</feature>
<feature type="region of interest" description="Disordered" evidence="1">
    <location>
        <begin position="1"/>
        <end position="102"/>
    </location>
</feature>
<dbReference type="InterPro" id="IPR005162">
    <property type="entry name" value="Retrotrans_gag_dom"/>
</dbReference>
<feature type="compositionally biased region" description="Basic and acidic residues" evidence="1">
    <location>
        <begin position="166"/>
        <end position="184"/>
    </location>
</feature>
<organism evidence="3 4">
    <name type="scientific">Oryza sativa subsp. japonica</name>
    <name type="common">Rice</name>
    <dbReference type="NCBI Taxonomy" id="39947"/>
    <lineage>
        <taxon>Eukaryota</taxon>
        <taxon>Viridiplantae</taxon>
        <taxon>Streptophyta</taxon>
        <taxon>Embryophyta</taxon>
        <taxon>Tracheophyta</taxon>
        <taxon>Spermatophyta</taxon>
        <taxon>Magnoliopsida</taxon>
        <taxon>Liliopsida</taxon>
        <taxon>Poales</taxon>
        <taxon>Poaceae</taxon>
        <taxon>BOP clade</taxon>
        <taxon>Oryzoideae</taxon>
        <taxon>Oryzeae</taxon>
        <taxon>Oryzinae</taxon>
        <taxon>Oryza</taxon>
        <taxon>Oryza sativa</taxon>
    </lineage>
</organism>
<dbReference type="PANTHER" id="PTHR33223:SF8">
    <property type="entry name" value="OS04G0172440 PROTEIN"/>
    <property type="match status" value="1"/>
</dbReference>
<dbReference type="EMBL" id="AC092852">
    <property type="protein sequence ID" value="AAS07367.1"/>
    <property type="molecule type" value="Genomic_DNA"/>
</dbReference>
<feature type="region of interest" description="Disordered" evidence="1">
    <location>
        <begin position="397"/>
        <end position="431"/>
    </location>
</feature>
<feature type="region of interest" description="Disordered" evidence="1">
    <location>
        <begin position="546"/>
        <end position="634"/>
    </location>
</feature>
<evidence type="ECO:0000313" key="3">
    <source>
        <dbReference type="EMBL" id="AAS07367.1"/>
    </source>
</evidence>
<proteinExistence type="predicted"/>
<feature type="compositionally biased region" description="Basic and acidic residues" evidence="1">
    <location>
        <begin position="613"/>
        <end position="630"/>
    </location>
</feature>
<reference evidence="4" key="1">
    <citation type="journal article" date="2005" name="Nature">
        <title>The map-based sequence of the rice genome.</title>
        <authorList>
            <consortium name="International rice genome sequencing project (IRGSP)"/>
            <person name="Matsumoto T."/>
            <person name="Wu J."/>
            <person name="Kanamori H."/>
            <person name="Katayose Y."/>
            <person name="Fujisawa M."/>
            <person name="Namiki N."/>
            <person name="Mizuno H."/>
            <person name="Yamamoto K."/>
            <person name="Antonio B.A."/>
            <person name="Baba T."/>
            <person name="Sakata K."/>
            <person name="Nagamura Y."/>
            <person name="Aoki H."/>
            <person name="Arikawa K."/>
            <person name="Arita K."/>
            <person name="Bito T."/>
            <person name="Chiden Y."/>
            <person name="Fujitsuka N."/>
            <person name="Fukunaka R."/>
            <person name="Hamada M."/>
            <person name="Harada C."/>
            <person name="Hayashi A."/>
            <person name="Hijishita S."/>
            <person name="Honda M."/>
            <person name="Hosokawa S."/>
            <person name="Ichikawa Y."/>
            <person name="Idonuma A."/>
            <person name="Iijima M."/>
            <person name="Ikeda M."/>
            <person name="Ikeno M."/>
            <person name="Ito K."/>
            <person name="Ito S."/>
            <person name="Ito T."/>
            <person name="Ito Y."/>
            <person name="Ito Y."/>
            <person name="Iwabuchi A."/>
            <person name="Kamiya K."/>
            <person name="Karasawa W."/>
            <person name="Kurita K."/>
            <person name="Katagiri S."/>
            <person name="Kikuta A."/>
            <person name="Kobayashi H."/>
            <person name="Kobayashi N."/>
            <person name="Machita K."/>
            <person name="Maehara T."/>
            <person name="Masukawa M."/>
            <person name="Mizubayashi T."/>
            <person name="Mukai Y."/>
            <person name="Nagasaki H."/>
            <person name="Nagata Y."/>
            <person name="Naito S."/>
            <person name="Nakashima M."/>
            <person name="Nakama Y."/>
            <person name="Nakamichi Y."/>
            <person name="Nakamura M."/>
            <person name="Meguro A."/>
            <person name="Negishi M."/>
            <person name="Ohta I."/>
            <person name="Ohta T."/>
            <person name="Okamoto M."/>
            <person name="Ono N."/>
            <person name="Saji S."/>
            <person name="Sakaguchi M."/>
            <person name="Sakai K."/>
            <person name="Shibata M."/>
            <person name="Shimokawa T."/>
            <person name="Song J."/>
            <person name="Takazaki Y."/>
            <person name="Terasawa K."/>
            <person name="Tsugane M."/>
            <person name="Tsuji K."/>
            <person name="Ueda S."/>
            <person name="Waki K."/>
            <person name="Yamagata H."/>
            <person name="Yamamoto M."/>
            <person name="Yamamoto S."/>
            <person name="Yamane H."/>
            <person name="Yoshiki S."/>
            <person name="Yoshihara R."/>
            <person name="Yukawa K."/>
            <person name="Zhong H."/>
            <person name="Yano M."/>
            <person name="Yuan Q."/>
            <person name="Ouyang S."/>
            <person name="Liu J."/>
            <person name="Jones K.M."/>
            <person name="Gansberger K."/>
            <person name="Moffat K."/>
            <person name="Hill J."/>
            <person name="Bera J."/>
            <person name="Fadrosh D."/>
            <person name="Jin S."/>
            <person name="Johri S."/>
            <person name="Kim M."/>
            <person name="Overton L."/>
            <person name="Reardon M."/>
            <person name="Tsitrin T."/>
            <person name="Vuong H."/>
            <person name="Weaver B."/>
            <person name="Ciecko A."/>
            <person name="Tallon L."/>
            <person name="Jackson J."/>
            <person name="Pai G."/>
            <person name="Aken S.V."/>
            <person name="Utterback T."/>
            <person name="Reidmuller S."/>
            <person name="Feldblyum T."/>
            <person name="Hsiao J."/>
            <person name="Zismann V."/>
            <person name="Iobst S."/>
            <person name="de Vazeille A.R."/>
            <person name="Buell C.R."/>
            <person name="Ying K."/>
            <person name="Li Y."/>
            <person name="Lu T."/>
            <person name="Huang Y."/>
            <person name="Zhao Q."/>
            <person name="Feng Q."/>
            <person name="Zhang L."/>
            <person name="Zhu J."/>
            <person name="Weng Q."/>
            <person name="Mu J."/>
            <person name="Lu Y."/>
            <person name="Fan D."/>
            <person name="Liu Y."/>
            <person name="Guan J."/>
            <person name="Zhang Y."/>
            <person name="Yu S."/>
            <person name="Liu X."/>
            <person name="Zhang Y."/>
            <person name="Hong G."/>
            <person name="Han B."/>
            <person name="Choisne N."/>
            <person name="Demange N."/>
            <person name="Orjeda G."/>
            <person name="Samain S."/>
            <person name="Cattolico L."/>
            <person name="Pelletier E."/>
            <person name="Couloux A."/>
            <person name="Segurens B."/>
            <person name="Wincker P."/>
            <person name="D'Hont A."/>
            <person name="Scarpelli C."/>
            <person name="Weissenbach J."/>
            <person name="Salanoubat M."/>
            <person name="Quetier F."/>
            <person name="Yu Y."/>
            <person name="Kim H.R."/>
            <person name="Rambo T."/>
            <person name="Currie J."/>
            <person name="Collura K."/>
            <person name="Luo M."/>
            <person name="Yang T."/>
            <person name="Ammiraju J.S.S."/>
            <person name="Engler F."/>
            <person name="Soderlund C."/>
            <person name="Wing R.A."/>
            <person name="Palmer L.E."/>
            <person name="de la Bastide M."/>
            <person name="Spiegel L."/>
            <person name="Nascimento L."/>
            <person name="Zutavern T."/>
            <person name="O'Shaughnessy A."/>
            <person name="Dike S."/>
            <person name="Dedhia N."/>
            <person name="Preston R."/>
            <person name="Balija V."/>
            <person name="McCombie W.R."/>
            <person name="Chow T."/>
            <person name="Chen H."/>
            <person name="Chung M."/>
            <person name="Chen C."/>
            <person name="Shaw J."/>
            <person name="Wu H."/>
            <person name="Hsiao K."/>
            <person name="Chao Y."/>
            <person name="Chu M."/>
            <person name="Cheng C."/>
            <person name="Hour A."/>
            <person name="Lee P."/>
            <person name="Lin S."/>
            <person name="Lin Y."/>
            <person name="Liou J."/>
            <person name="Liu S."/>
            <person name="Hsing Y."/>
            <person name="Raghuvanshi S."/>
            <person name="Mohanty A."/>
            <person name="Bharti A.K."/>
            <person name="Gaur A."/>
            <person name="Gupta V."/>
            <person name="Kumar D."/>
            <person name="Ravi V."/>
            <person name="Vij S."/>
            <person name="Kapur A."/>
            <person name="Khurana P."/>
            <person name="Khurana P."/>
            <person name="Khurana J.P."/>
            <person name="Tyagi A.K."/>
            <person name="Gaikwad K."/>
            <person name="Singh A."/>
            <person name="Dalal V."/>
            <person name="Srivastava S."/>
            <person name="Dixit A."/>
            <person name="Pal A.K."/>
            <person name="Ghazi I.A."/>
            <person name="Yadav M."/>
            <person name="Pandit A."/>
            <person name="Bhargava A."/>
            <person name="Sureshbabu K."/>
            <person name="Batra K."/>
            <person name="Sharma T.R."/>
            <person name="Mohapatra T."/>
            <person name="Singh N.K."/>
            <person name="Messing J."/>
            <person name="Nelson A.B."/>
            <person name="Fuks G."/>
            <person name="Kavchok S."/>
            <person name="Keizer G."/>
            <person name="Linton E."/>
            <person name="Llaca V."/>
            <person name="Song R."/>
            <person name="Tanyolac B."/>
            <person name="Young S."/>
            <person name="Ho-Il K."/>
            <person name="Hahn J.H."/>
            <person name="Sangsakoo G."/>
            <person name="Vanavichit A."/>
            <person name="de Mattos Luiz.A.T."/>
            <person name="Zimmer P.D."/>
            <person name="Malone G."/>
            <person name="Dellagostin O."/>
            <person name="de Oliveira A.C."/>
            <person name="Bevan M."/>
            <person name="Bancroft I."/>
            <person name="Minx P."/>
            <person name="Cordum H."/>
            <person name="Wilson R."/>
            <person name="Cheng Z."/>
            <person name="Jin W."/>
            <person name="Jiang J."/>
            <person name="Leong S.A."/>
            <person name="Iwama H."/>
            <person name="Gojobori T."/>
            <person name="Itoh T."/>
            <person name="Niimura Y."/>
            <person name="Fujii Y."/>
            <person name="Habara T."/>
            <person name="Sakai H."/>
            <person name="Sato Y."/>
            <person name="Wilson G."/>
            <person name="Kumar K."/>
            <person name="McCouch S."/>
            <person name="Juretic N."/>
            <person name="Hoen D."/>
            <person name="Wright S."/>
            <person name="Bruskiewich R."/>
            <person name="Bureau T."/>
            <person name="Miyao A."/>
            <person name="Hirochika H."/>
            <person name="Nishikawa T."/>
            <person name="Kadowaki K."/>
            <person name="Sugiura M."/>
            <person name="Burr B."/>
            <person name="Sasaki T."/>
        </authorList>
    </citation>
    <scope>NUCLEOTIDE SEQUENCE [LARGE SCALE GENOMIC DNA]</scope>
    <source>
        <strain evidence="4">cv. Nipponbare</strain>
    </source>
</reference>
<dbReference type="Proteomes" id="UP000000763">
    <property type="component" value="Chromosome 3"/>
</dbReference>
<gene>
    <name evidence="3" type="primary">OSJNBa0032G11.23</name>
</gene>
<sequence>MAEQAKAHNLSPSVSGDDGEPNPRRRARTPPPPPRQSPKQGEALERVEKSAASPVAGGAGERRDGERRLLVYGDGSTPQGALQAAGALLRHPPVVPDPESPAQRWLDDVANLVMTAQQRLGAGGRSVTTKTSGAATTGSVSSRRRARRAAAAARHSAATPSSTPSTREDQHGEPDARLNIERNSRRTPRATEGASSSRVSPRHGREDQPSVPPAGGVGCRAFVASLRNVRWPPRFRPTITEKYDGSVNPTEFLQVYTTGIEAAGGDDRVMANFFPMALKGQARGWLMNLPPASVHSWEDLCQQFTMNFQGTYPRPGEEADLHAVQRRDDESLRSYIQRFCQVRNTIPCIPAHAVIYAFRGGVRHNRMLEKIASKEPQTTAELFQLADRVARKEEAWTWNPSGPGVAASAAPGSAAQTGRRDRRRKKRLAHSDDEGHVLAVEGVSLATRKGSLYKKGARRPRKKKEKAIQDWRGPGGSLRRARVTSLVVVIVRTTVAALLVGVEGEREPRGRTLEAVDDVVGGVPDLRACAVLGSGRELFQRYPRGEVRVREAPKPNGGPRPPTAGVGPPPACPTVSGAPDPQDSLGATAGRPRLSPSYPEDIGAEAEGAPRCLSDEERPGDAAPSEEDRPRRKVQRPIYFVSEALRDAKTRYPRAQKMLYAILMAPRKAPSPYLQAKQIGSPRFVRCSGNVAVLKRPPIMDSQVTITNVHGLRPLGILPNYGDRSHLSPGFRGGVTPDRFPWEGKLLWHNAGGYCR</sequence>
<protein>
    <submittedName>
        <fullName evidence="3">Polyprotein</fullName>
    </submittedName>
</protein>
<evidence type="ECO:0000256" key="1">
    <source>
        <dbReference type="SAM" id="MobiDB-lite"/>
    </source>
</evidence>
<reference evidence="4" key="2">
    <citation type="journal article" date="2008" name="Nucleic Acids Res.">
        <title>The rice annotation project database (RAP-DB): 2008 update.</title>
        <authorList>
            <consortium name="The rice annotation project (RAP)"/>
        </authorList>
    </citation>
    <scope>GENOME REANNOTATION</scope>
    <source>
        <strain evidence="4">cv. Nipponbare</strain>
    </source>
</reference>
<feature type="compositionally biased region" description="Pro residues" evidence="1">
    <location>
        <begin position="556"/>
        <end position="572"/>
    </location>
</feature>
<evidence type="ECO:0000259" key="2">
    <source>
        <dbReference type="Pfam" id="PF03732"/>
    </source>
</evidence>
<dbReference type="Pfam" id="PF03732">
    <property type="entry name" value="Retrotrans_gag"/>
    <property type="match status" value="1"/>
</dbReference>
<feature type="compositionally biased region" description="Low complexity" evidence="1">
    <location>
        <begin position="149"/>
        <end position="165"/>
    </location>
</feature>